<organism evidence="3 4">
    <name type="scientific">Erythroxylum novogranatense</name>
    <dbReference type="NCBI Taxonomy" id="1862640"/>
    <lineage>
        <taxon>Eukaryota</taxon>
        <taxon>Viridiplantae</taxon>
        <taxon>Streptophyta</taxon>
        <taxon>Embryophyta</taxon>
        <taxon>Tracheophyta</taxon>
        <taxon>Spermatophyta</taxon>
        <taxon>Magnoliopsida</taxon>
        <taxon>eudicotyledons</taxon>
        <taxon>Gunneridae</taxon>
        <taxon>Pentapetalae</taxon>
        <taxon>rosids</taxon>
        <taxon>fabids</taxon>
        <taxon>Malpighiales</taxon>
        <taxon>Erythroxylaceae</taxon>
        <taxon>Erythroxylum</taxon>
    </lineage>
</organism>
<dbReference type="EMBL" id="JAIWQS010000010">
    <property type="protein sequence ID" value="KAJ8752990.1"/>
    <property type="molecule type" value="Genomic_DNA"/>
</dbReference>
<evidence type="ECO:0008006" key="5">
    <source>
        <dbReference type="Google" id="ProtNLM"/>
    </source>
</evidence>
<reference evidence="3 4" key="1">
    <citation type="submission" date="2021-09" db="EMBL/GenBank/DDBJ databases">
        <title>Genomic insights and catalytic innovation underlie evolution of tropane alkaloids biosynthesis.</title>
        <authorList>
            <person name="Wang Y.-J."/>
            <person name="Tian T."/>
            <person name="Huang J.-P."/>
            <person name="Huang S.-X."/>
        </authorList>
    </citation>
    <scope>NUCLEOTIDE SEQUENCE [LARGE SCALE GENOMIC DNA]</scope>
    <source>
        <strain evidence="3">KIB-2018</strain>
        <tissue evidence="3">Leaf</tissue>
    </source>
</reference>
<feature type="region of interest" description="Disordered" evidence="2">
    <location>
        <begin position="14"/>
        <end position="41"/>
    </location>
</feature>
<evidence type="ECO:0000256" key="1">
    <source>
        <dbReference type="PROSITE-ProRule" id="PRU00708"/>
    </source>
</evidence>
<dbReference type="Proteomes" id="UP001159364">
    <property type="component" value="Linkage Group LG10"/>
</dbReference>
<dbReference type="PANTHER" id="PTHR46782:SF1">
    <property type="entry name" value="OS01G0757700 PROTEIN"/>
    <property type="match status" value="1"/>
</dbReference>
<evidence type="ECO:0000256" key="2">
    <source>
        <dbReference type="SAM" id="MobiDB-lite"/>
    </source>
</evidence>
<keyword evidence="4" id="KW-1185">Reference proteome</keyword>
<proteinExistence type="predicted"/>
<dbReference type="InterPro" id="IPR044646">
    <property type="entry name" value="EMB1417-like"/>
</dbReference>
<dbReference type="AlphaFoldDB" id="A0AAV8SLR4"/>
<feature type="repeat" description="PPR" evidence="1">
    <location>
        <begin position="133"/>
        <end position="167"/>
    </location>
</feature>
<comment type="caution">
    <text evidence="3">The sequence shown here is derived from an EMBL/GenBank/DDBJ whole genome shotgun (WGS) entry which is preliminary data.</text>
</comment>
<evidence type="ECO:0000313" key="4">
    <source>
        <dbReference type="Proteomes" id="UP001159364"/>
    </source>
</evidence>
<feature type="compositionally biased region" description="Polar residues" evidence="2">
    <location>
        <begin position="14"/>
        <end position="27"/>
    </location>
</feature>
<sequence length="206" mass="24591">MLSLRYSPPFIPSRNESISSSKRNGSSFVVRAQKSPRPRHPRVWKSRYRIGTISKSAKRVDCVKSKGLSNVKQEVYRAIDSFIAWKLKFPLVTMKKALRKLANEESTQRRMEGLTKLKSFGESYLDRSWKVCLKEVFDKMVSIYYKREMYDQMFEIFGDMEELGIRPNATIVNMMGNYEKLWRKYRPPRWEYRNIRGKRIRVRAKR</sequence>
<accession>A0AAV8SLR4</accession>
<dbReference type="NCBIfam" id="TIGR00756">
    <property type="entry name" value="PPR"/>
    <property type="match status" value="1"/>
</dbReference>
<dbReference type="PROSITE" id="PS51375">
    <property type="entry name" value="PPR"/>
    <property type="match status" value="1"/>
</dbReference>
<dbReference type="PANTHER" id="PTHR46782">
    <property type="entry name" value="OS01G0757700 PROTEIN"/>
    <property type="match status" value="1"/>
</dbReference>
<protein>
    <recommendedName>
        <fullName evidence="5">Pentatricopeptide repeat-containing protein</fullName>
    </recommendedName>
</protein>
<name>A0AAV8SLR4_9ROSI</name>
<gene>
    <name evidence="3" type="ORF">K2173_008725</name>
</gene>
<dbReference type="InterPro" id="IPR002885">
    <property type="entry name" value="PPR_rpt"/>
</dbReference>
<evidence type="ECO:0000313" key="3">
    <source>
        <dbReference type="EMBL" id="KAJ8752990.1"/>
    </source>
</evidence>